<comment type="caution">
    <text evidence="2">The sequence shown here is derived from an EMBL/GenBank/DDBJ whole genome shotgun (WGS) entry which is preliminary data.</text>
</comment>
<dbReference type="SUPFAM" id="SSF53474">
    <property type="entry name" value="alpha/beta-Hydrolases"/>
    <property type="match status" value="1"/>
</dbReference>
<protein>
    <recommendedName>
        <fullName evidence="1">DUF6351 domain-containing protein</fullName>
    </recommendedName>
</protein>
<organism evidence="2 3">
    <name type="scientific">OM182 bacterium MED-G28</name>
    <dbReference type="NCBI Taxonomy" id="1986256"/>
    <lineage>
        <taxon>Bacteria</taxon>
        <taxon>Pseudomonadati</taxon>
        <taxon>Pseudomonadota</taxon>
        <taxon>Gammaproteobacteria</taxon>
        <taxon>OMG group</taxon>
        <taxon>OM182 clade</taxon>
    </lineage>
</organism>
<dbReference type="Proteomes" id="UP000219329">
    <property type="component" value="Unassembled WGS sequence"/>
</dbReference>
<dbReference type="PROSITE" id="PS51257">
    <property type="entry name" value="PROKAR_LIPOPROTEIN"/>
    <property type="match status" value="1"/>
</dbReference>
<reference evidence="2 3" key="1">
    <citation type="submission" date="2017-08" db="EMBL/GenBank/DDBJ databases">
        <title>Fine stratification of microbial communities through a metagenomic profile of the photic zone.</title>
        <authorList>
            <person name="Haro-Moreno J.M."/>
            <person name="Lopez-Perez M."/>
            <person name="De La Torre J."/>
            <person name="Picazo A."/>
            <person name="Camacho A."/>
            <person name="Rodriguez-Valera F."/>
        </authorList>
    </citation>
    <scope>NUCLEOTIDE SEQUENCE [LARGE SCALE GENOMIC DNA]</scope>
    <source>
        <strain evidence="2">MED-G28</strain>
    </source>
</reference>
<gene>
    <name evidence="2" type="ORF">CNF02_11070</name>
</gene>
<dbReference type="EMBL" id="NTJZ01000013">
    <property type="protein sequence ID" value="PDH32795.1"/>
    <property type="molecule type" value="Genomic_DNA"/>
</dbReference>
<proteinExistence type="predicted"/>
<feature type="domain" description="DUF6351" evidence="1">
    <location>
        <begin position="48"/>
        <end position="742"/>
    </location>
</feature>
<dbReference type="InterPro" id="IPR029058">
    <property type="entry name" value="AB_hydrolase_fold"/>
</dbReference>
<evidence type="ECO:0000313" key="3">
    <source>
        <dbReference type="Proteomes" id="UP000219329"/>
    </source>
</evidence>
<dbReference type="AlphaFoldDB" id="A0A2A5W8E5"/>
<evidence type="ECO:0000259" key="1">
    <source>
        <dbReference type="Pfam" id="PF19878"/>
    </source>
</evidence>
<dbReference type="Pfam" id="PF19878">
    <property type="entry name" value="DUF6351"/>
    <property type="match status" value="1"/>
</dbReference>
<name>A0A2A5W8E5_9GAMM</name>
<evidence type="ECO:0000313" key="2">
    <source>
        <dbReference type="EMBL" id="PDH32795.1"/>
    </source>
</evidence>
<accession>A0A2A5W8E5</accession>
<sequence length="770" mass="84993">MEKGRINNRFLFTLAYFAMAVTSCSTEETVPTAGEINVSPRPALITLESLSTKPWLVSGGDVLVEVSVQAGTAIDLARITLNDDDVTAQFITIDSQRKQALLSGLPEGESLLKATLGDENQSTNLRLNNYPISGPIISGPHEQPYYCRTEDFELIGGETLGEALDINCSIQTRVDYVFWSDELEKFVALPNSSASMLASESIDLKTEMSQVDSLEFSLEDVGMITLESGQTLPFIVRIETGVVNRAIYQITMLHDSPQQTIDPWNPSPNWNGKLVYTHGGGCRGGWYQQGNFTGDVMRRGLFAQGYALVSSTLNVFGQNCNDLLASETHIMVKERFIEHYGVPEYTIATGSSGGSYQSHQTSDNYPGVFDGIIVGASFPDVTSATIFTLADSRLLNYYFAGLDVESFTPEQQRAVSGFGMWASISNLARGAARLDPIYRLDTSLEEQGGEVRLAALESQRYDSTAPQGIRATVYDHTVNVYGNVNNGFIAQRPLDNLGVQYGLAALNTALISPQQFIDLNRDIGGFDRDMNHVMARHRADSQARKRALESGRILNGGAGLSQTPIIDYRTYLDHAEGGNIHMLIHQFSTRQRVLNENGHAENHVMQIGGLWGFDEESPDLAELFRQMDRWITAVQGDSSDISLSEKVITHRPISLNDACWDNTGDERIKIEEEQTFRGRSRCNELYPAYSTPRHVAGAPLANNIVSCQLRPINTADYAVGFTQAQYVELNEIFSEGVCDWSMGDLSSASHQGTWVSFGPSPINRIYEIDY</sequence>
<dbReference type="InterPro" id="IPR045556">
    <property type="entry name" value="DUF6351"/>
</dbReference>